<dbReference type="Pfam" id="PF11972">
    <property type="entry name" value="HTH_13"/>
    <property type="match status" value="1"/>
</dbReference>
<reference evidence="2 3" key="1">
    <citation type="journal article" date="2017" name="Syst. Appl. Microbiol.">
        <title>Soybeans inoculated with root zone soils of Canadian native legumes harbour diverse and novel Bradyrhizobium spp. that possess agricultural potential.</title>
        <authorList>
            <person name="Bromfield E.S.P."/>
            <person name="Cloutier S."/>
            <person name="Tambong J.T."/>
            <person name="Tran Thi T.V."/>
        </authorList>
    </citation>
    <scope>NUCLEOTIDE SEQUENCE [LARGE SCALE GENOMIC DNA]</scope>
    <source>
        <strain evidence="2 3">323S2</strain>
    </source>
</reference>
<dbReference type="EMBL" id="CP088278">
    <property type="protein sequence ID" value="UGX89676.1"/>
    <property type="molecule type" value="Genomic_DNA"/>
</dbReference>
<evidence type="ECO:0000313" key="3">
    <source>
        <dbReference type="Proteomes" id="UP000564836"/>
    </source>
</evidence>
<geneLocation type="plasmid" evidence="2 3">
    <name>pBb323S2a</name>
</geneLocation>
<sequence>MVDLLCCTAQNLVAELDLREATGRERYRAWGVL</sequence>
<organism evidence="2 3">
    <name type="scientific">Bradyrhizobium barranii subsp. barranii</name>
    <dbReference type="NCBI Taxonomy" id="2823807"/>
    <lineage>
        <taxon>Bacteria</taxon>
        <taxon>Pseudomonadati</taxon>
        <taxon>Pseudomonadota</taxon>
        <taxon>Alphaproteobacteria</taxon>
        <taxon>Hyphomicrobiales</taxon>
        <taxon>Nitrobacteraceae</taxon>
        <taxon>Bradyrhizobium</taxon>
        <taxon>Bradyrhizobium barranii</taxon>
    </lineage>
</organism>
<dbReference type="InterPro" id="IPR021068">
    <property type="entry name" value="HTH_DNA-bd"/>
</dbReference>
<feature type="domain" description="HTH DNA binding" evidence="1">
    <location>
        <begin position="8"/>
        <end position="33"/>
    </location>
</feature>
<keyword evidence="2" id="KW-0614">Plasmid</keyword>
<dbReference type="AlphaFoldDB" id="A0A9X9YFH1"/>
<protein>
    <recommendedName>
        <fullName evidence="1">HTH DNA binding domain-containing protein</fullName>
    </recommendedName>
</protein>
<evidence type="ECO:0000313" key="2">
    <source>
        <dbReference type="EMBL" id="UGX89676.1"/>
    </source>
</evidence>
<accession>A0A9X9YFH1</accession>
<proteinExistence type="predicted"/>
<dbReference type="Proteomes" id="UP000564836">
    <property type="component" value="Plasmid pBb323S2a"/>
</dbReference>
<gene>
    <name evidence="2" type="ORF">G6321_00000855</name>
</gene>
<evidence type="ECO:0000259" key="1">
    <source>
        <dbReference type="Pfam" id="PF11972"/>
    </source>
</evidence>
<name>A0A9X9YFH1_9BRAD</name>
<reference evidence="2 3" key="2">
    <citation type="journal article" date="2022" name="Int. J. Syst. Evol. Microbiol.">
        <title>Strains of Bradyrhizobium barranii sp. nov. associated with legumes native to Canada are symbionts of soybeans and belong to different subspecies (subsp. barranii subsp. nov. and subsp. apii subsp. nov.) and symbiovars (sv. glycinearum and sv. septentrionale).</title>
        <authorList>
            <person name="Bromfield E.S.P."/>
            <person name="Cloutier S."/>
            <person name="Wasai-Hara S."/>
            <person name="Minamisawa K."/>
        </authorList>
    </citation>
    <scope>NUCLEOTIDE SEQUENCE [LARGE SCALE GENOMIC DNA]</scope>
    <source>
        <strain evidence="2 3">323S2</strain>
        <plasmid evidence="3">pBb323S2a</plasmid>
    </source>
</reference>